<dbReference type="EMBL" id="CAEZZY010000002">
    <property type="protein sequence ID" value="CAB4768896.1"/>
    <property type="molecule type" value="Genomic_DNA"/>
</dbReference>
<dbReference type="Pfam" id="PF13280">
    <property type="entry name" value="WYL"/>
    <property type="match status" value="1"/>
</dbReference>
<evidence type="ECO:0000259" key="1">
    <source>
        <dbReference type="Pfam" id="PF13280"/>
    </source>
</evidence>
<dbReference type="AlphaFoldDB" id="A0A6J6VB46"/>
<dbReference type="Pfam" id="PF25583">
    <property type="entry name" value="WCX"/>
    <property type="match status" value="1"/>
</dbReference>
<feature type="domain" description="WCX" evidence="2">
    <location>
        <begin position="238"/>
        <end position="310"/>
    </location>
</feature>
<dbReference type="EMBL" id="CAFBOU010000001">
    <property type="protein sequence ID" value="CAB4982042.1"/>
    <property type="molecule type" value="Genomic_DNA"/>
</dbReference>
<protein>
    <submittedName>
        <fullName evidence="3">Unannotated protein</fullName>
    </submittedName>
</protein>
<dbReference type="PROSITE" id="PS52050">
    <property type="entry name" value="WYL"/>
    <property type="match status" value="1"/>
</dbReference>
<dbReference type="InterPro" id="IPR051534">
    <property type="entry name" value="CBASS_pafABC_assoc_protein"/>
</dbReference>
<dbReference type="InterPro" id="IPR026881">
    <property type="entry name" value="WYL_dom"/>
</dbReference>
<accession>A0A6J6VB46</accession>
<dbReference type="EMBL" id="CAFBNK010000005">
    <property type="protein sequence ID" value="CAB4940896.1"/>
    <property type="molecule type" value="Genomic_DNA"/>
</dbReference>
<dbReference type="PANTHER" id="PTHR34580:SF3">
    <property type="entry name" value="PROTEIN PAFB"/>
    <property type="match status" value="1"/>
</dbReference>
<organism evidence="3">
    <name type="scientific">freshwater metagenome</name>
    <dbReference type="NCBI Taxonomy" id="449393"/>
    <lineage>
        <taxon>unclassified sequences</taxon>
        <taxon>metagenomes</taxon>
        <taxon>ecological metagenomes</taxon>
    </lineage>
</organism>
<dbReference type="InterPro" id="IPR057727">
    <property type="entry name" value="WCX_dom"/>
</dbReference>
<evidence type="ECO:0000259" key="2">
    <source>
        <dbReference type="Pfam" id="PF25583"/>
    </source>
</evidence>
<gene>
    <name evidence="3" type="ORF">UFOPK2928_00039</name>
    <name evidence="4" type="ORF">UFOPK3786_00072</name>
    <name evidence="5" type="ORF">UFOPK4010_00033</name>
</gene>
<name>A0A6J6VB46_9ZZZZ</name>
<sequence>MSRKTERLVNLTIALLATKRYITKSEIFRTVDGYEGSDESKERMFERDKDDLRNLGIEIEVGTFDPLFEDESGYRIKPENYQFQLGEVSAQEITVLSLAAEAWRGASMGPAALSALNKLHAIGIESDSELLLDLAPAIVSQDENLAIAISAITTKTVLSFAYLNEDLQTQSRTLEPYAVTSRFGHWYIFGQDLDRKSLRIFRLDRISGVLKLQGKSGQYQIPAKVDINSAFTNPEELLTATLKLRDGRALNLRVRGKQISEAVDSSGWQRFAIEYRDIERFIEEVLWYGDDVIVEEPAELRTEVIKRLKEGVRRYG</sequence>
<feature type="domain" description="WYL" evidence="1">
    <location>
        <begin position="144"/>
        <end position="209"/>
    </location>
</feature>
<reference evidence="3" key="1">
    <citation type="submission" date="2020-05" db="EMBL/GenBank/DDBJ databases">
        <authorList>
            <person name="Chiriac C."/>
            <person name="Salcher M."/>
            <person name="Ghai R."/>
            <person name="Kavagutti S V."/>
        </authorList>
    </citation>
    <scope>NUCLEOTIDE SEQUENCE</scope>
</reference>
<dbReference type="PANTHER" id="PTHR34580">
    <property type="match status" value="1"/>
</dbReference>
<evidence type="ECO:0000313" key="5">
    <source>
        <dbReference type="EMBL" id="CAB4982042.1"/>
    </source>
</evidence>
<evidence type="ECO:0000313" key="4">
    <source>
        <dbReference type="EMBL" id="CAB4940896.1"/>
    </source>
</evidence>
<evidence type="ECO:0000313" key="3">
    <source>
        <dbReference type="EMBL" id="CAB4768896.1"/>
    </source>
</evidence>
<proteinExistence type="predicted"/>